<gene>
    <name evidence="1" type="ORF">FWK35_00026015</name>
</gene>
<sequence>MQSSCRSLFFKRESVLQSCNNVKFFHGLGSYDFGYFKGNPKATVKDILPNSTYLQGYNPAVHMLRNGLSAIGIVTWLLLGGRHVENSDMAQVRNVEDVAGKFLCSMTDFLMDAVTGCSVRIECVVSGKTSSEVLSLMGTDGSRLVEFCVSRKLLVYSTKNLPYYVDGRITTVLRQLGKLIDVAHKEKLDRNGLLQIYDLEMILRFHAFGESHFLNSTRLSVLFPVIQILPGRRRKSRRDVDGFVRFNPIAVGCGGNFTHFYLFGHVPIGSYVRKDLSRLLQVLTQDVLACTTNEAAERWILILYNLIAEDCGMSTAVKSDDCFSIKRLVRDYGNTSSDVSFSKLSIAGNVSLEDVFLRITNPHSYRLDIVKSLFLKRADLTNNTRSKLVIATKAEMAEANRFHLLSREVVDVSNDSSNNFHNEVKSSDDTLSLKNRIHYPFGAKADGEPVADIVYRLVPIYNESVVKQIMASVASGAVKRHAAAIDVGAGVPRAPIVRQLFIDAVTGQPIADVVPESPTENHSPLTAPLPSPTSNLQFGFNHLKIKSPTELKYSSE</sequence>
<reference evidence="1 2" key="1">
    <citation type="submission" date="2019-08" db="EMBL/GenBank/DDBJ databases">
        <title>Whole genome of Aphis craccivora.</title>
        <authorList>
            <person name="Voronova N.V."/>
            <person name="Shulinski R.S."/>
            <person name="Bandarenka Y.V."/>
            <person name="Zhorov D.G."/>
            <person name="Warner D."/>
        </authorList>
    </citation>
    <scope>NUCLEOTIDE SEQUENCE [LARGE SCALE GENOMIC DNA]</scope>
    <source>
        <strain evidence="1">180601</strain>
        <tissue evidence="1">Whole Body</tissue>
    </source>
</reference>
<keyword evidence="2" id="KW-1185">Reference proteome</keyword>
<dbReference type="OrthoDB" id="6630513at2759"/>
<dbReference type="EMBL" id="VUJU01008170">
    <property type="protein sequence ID" value="KAF0734611.1"/>
    <property type="molecule type" value="Genomic_DNA"/>
</dbReference>
<feature type="non-terminal residue" evidence="1">
    <location>
        <position position="556"/>
    </location>
</feature>
<proteinExistence type="predicted"/>
<organism evidence="1 2">
    <name type="scientific">Aphis craccivora</name>
    <name type="common">Cowpea aphid</name>
    <dbReference type="NCBI Taxonomy" id="307492"/>
    <lineage>
        <taxon>Eukaryota</taxon>
        <taxon>Metazoa</taxon>
        <taxon>Ecdysozoa</taxon>
        <taxon>Arthropoda</taxon>
        <taxon>Hexapoda</taxon>
        <taxon>Insecta</taxon>
        <taxon>Pterygota</taxon>
        <taxon>Neoptera</taxon>
        <taxon>Paraneoptera</taxon>
        <taxon>Hemiptera</taxon>
        <taxon>Sternorrhyncha</taxon>
        <taxon>Aphidomorpha</taxon>
        <taxon>Aphidoidea</taxon>
        <taxon>Aphididae</taxon>
        <taxon>Aphidini</taxon>
        <taxon>Aphis</taxon>
        <taxon>Aphis</taxon>
    </lineage>
</organism>
<dbReference type="AlphaFoldDB" id="A0A6G0X460"/>
<protein>
    <submittedName>
        <fullName evidence="1">BED-type domain-containing protein</fullName>
    </submittedName>
</protein>
<evidence type="ECO:0000313" key="1">
    <source>
        <dbReference type="EMBL" id="KAF0734611.1"/>
    </source>
</evidence>
<comment type="caution">
    <text evidence="1">The sequence shown here is derived from an EMBL/GenBank/DDBJ whole genome shotgun (WGS) entry which is preliminary data.</text>
</comment>
<evidence type="ECO:0000313" key="2">
    <source>
        <dbReference type="Proteomes" id="UP000478052"/>
    </source>
</evidence>
<name>A0A6G0X460_APHCR</name>
<accession>A0A6G0X460</accession>
<dbReference type="Proteomes" id="UP000478052">
    <property type="component" value="Unassembled WGS sequence"/>
</dbReference>